<protein>
    <submittedName>
        <fullName evidence="2">VOC family protein</fullName>
    </submittedName>
</protein>
<dbReference type="SUPFAM" id="SSF54593">
    <property type="entry name" value="Glyoxalase/Bleomycin resistance protein/Dihydroxybiphenyl dioxygenase"/>
    <property type="match status" value="1"/>
</dbReference>
<dbReference type="EMBL" id="SJOA01000002">
    <property type="protein sequence ID" value="TCB61502.1"/>
    <property type="molecule type" value="Genomic_DNA"/>
</dbReference>
<dbReference type="PANTHER" id="PTHR36503">
    <property type="entry name" value="BLR2520 PROTEIN"/>
    <property type="match status" value="1"/>
</dbReference>
<sequence length="139" mass="15488">MKPYISVITLAVKDLEQSLKFYCEGLGLHSEGILGQDYEYGAVAFIELQSDVKLALWPQQSIQHDTGLELTPMCPTQMTLGHNVYSPLEVDQILAQAAHAGAQIIKPAQATFYGGYAGYFQDPNGHLWEVVWNPCWEND</sequence>
<organism evidence="2 3">
    <name type="scientific">Acinetobacter terrae</name>
    <dbReference type="NCBI Taxonomy" id="2731247"/>
    <lineage>
        <taxon>Bacteria</taxon>
        <taxon>Pseudomonadati</taxon>
        <taxon>Pseudomonadota</taxon>
        <taxon>Gammaproteobacteria</taxon>
        <taxon>Moraxellales</taxon>
        <taxon>Moraxellaceae</taxon>
        <taxon>Acinetobacter</taxon>
        <taxon>Acinetobacter Taxon 24</taxon>
    </lineage>
</organism>
<gene>
    <name evidence="2" type="ORF">E0H85_03595</name>
</gene>
<dbReference type="InterPro" id="IPR029068">
    <property type="entry name" value="Glyas_Bleomycin-R_OHBP_Dase"/>
</dbReference>
<dbReference type="PANTHER" id="PTHR36503:SF1">
    <property type="entry name" value="BLR2520 PROTEIN"/>
    <property type="match status" value="1"/>
</dbReference>
<evidence type="ECO:0000259" key="1">
    <source>
        <dbReference type="PROSITE" id="PS51819"/>
    </source>
</evidence>
<dbReference type="Proteomes" id="UP000291380">
    <property type="component" value="Unassembled WGS sequence"/>
</dbReference>
<dbReference type="InterPro" id="IPR004360">
    <property type="entry name" value="Glyas_Fos-R_dOase_dom"/>
</dbReference>
<accession>A0A4R0EQF7</accession>
<name>A0A4R0EQF7_9GAMM</name>
<feature type="domain" description="VOC" evidence="1">
    <location>
        <begin position="4"/>
        <end position="133"/>
    </location>
</feature>
<dbReference type="RefSeq" id="WP_131270578.1">
    <property type="nucleotide sequence ID" value="NZ_SJOA01000002.1"/>
</dbReference>
<reference evidence="2 3" key="1">
    <citation type="submission" date="2019-02" db="EMBL/GenBank/DDBJ databases">
        <title>High diversity of culturable Acinetobacter species in natural soil and water ecosystems.</title>
        <authorList>
            <person name="Radolfova-Krizova L."/>
            <person name="Nemec A."/>
        </authorList>
    </citation>
    <scope>NUCLEOTIDE SEQUENCE [LARGE SCALE GENOMIC DNA]</scope>
    <source>
        <strain evidence="2 3">ANC 4281</strain>
    </source>
</reference>
<dbReference type="OrthoDB" id="4265398at2"/>
<dbReference type="PROSITE" id="PS51819">
    <property type="entry name" value="VOC"/>
    <property type="match status" value="1"/>
</dbReference>
<dbReference type="AlphaFoldDB" id="A0A4R0EQF7"/>
<proteinExistence type="predicted"/>
<evidence type="ECO:0000313" key="3">
    <source>
        <dbReference type="Proteomes" id="UP000291380"/>
    </source>
</evidence>
<dbReference type="Pfam" id="PF00903">
    <property type="entry name" value="Glyoxalase"/>
    <property type="match status" value="1"/>
</dbReference>
<dbReference type="Gene3D" id="3.10.180.10">
    <property type="entry name" value="2,3-Dihydroxybiphenyl 1,2-Dioxygenase, domain 1"/>
    <property type="match status" value="1"/>
</dbReference>
<evidence type="ECO:0000313" key="2">
    <source>
        <dbReference type="EMBL" id="TCB61502.1"/>
    </source>
</evidence>
<dbReference type="InterPro" id="IPR037523">
    <property type="entry name" value="VOC_core"/>
</dbReference>
<comment type="caution">
    <text evidence="2">The sequence shown here is derived from an EMBL/GenBank/DDBJ whole genome shotgun (WGS) entry which is preliminary data.</text>
</comment>